<keyword evidence="2" id="KW-1003">Cell membrane</keyword>
<reference evidence="8 9" key="1">
    <citation type="submission" date="2017-04" db="EMBL/GenBank/DDBJ databases">
        <authorList>
            <person name="Afonso C.L."/>
            <person name="Miller P.J."/>
            <person name="Scott M.A."/>
            <person name="Spackman E."/>
            <person name="Goraichik I."/>
            <person name="Dimitrov K.M."/>
            <person name="Suarez D.L."/>
            <person name="Swayne D.E."/>
        </authorList>
    </citation>
    <scope>NUCLEOTIDE SEQUENCE [LARGE SCALE GENOMIC DNA]</scope>
    <source>
        <strain evidence="8 9">DSM 3385</strain>
    </source>
</reference>
<evidence type="ECO:0000259" key="7">
    <source>
        <dbReference type="Pfam" id="PF00535"/>
    </source>
</evidence>
<dbReference type="Gene3D" id="3.90.550.10">
    <property type="entry name" value="Spore Coat Polysaccharide Biosynthesis Protein SpsA, Chain A"/>
    <property type="match status" value="1"/>
</dbReference>
<organism evidence="8 9">
    <name type="scientific">Desulfocicer vacuolatum DSM 3385</name>
    <dbReference type="NCBI Taxonomy" id="1121400"/>
    <lineage>
        <taxon>Bacteria</taxon>
        <taxon>Pseudomonadati</taxon>
        <taxon>Thermodesulfobacteriota</taxon>
        <taxon>Desulfobacteria</taxon>
        <taxon>Desulfobacterales</taxon>
        <taxon>Desulfobacteraceae</taxon>
        <taxon>Desulfocicer</taxon>
    </lineage>
</organism>
<keyword evidence="5 6" id="KW-0472">Membrane</keyword>
<dbReference type="SUPFAM" id="SSF53448">
    <property type="entry name" value="Nucleotide-diphospho-sugar transferases"/>
    <property type="match status" value="1"/>
</dbReference>
<evidence type="ECO:0000256" key="6">
    <source>
        <dbReference type="SAM" id="Phobius"/>
    </source>
</evidence>
<evidence type="ECO:0000313" key="8">
    <source>
        <dbReference type="EMBL" id="SMC99079.1"/>
    </source>
</evidence>
<evidence type="ECO:0000256" key="3">
    <source>
        <dbReference type="ARBA" id="ARBA00022676"/>
    </source>
</evidence>
<name>A0A1W2DNS7_9BACT</name>
<comment type="subcellular location">
    <subcellularLocation>
        <location evidence="1">Cell membrane</location>
    </subcellularLocation>
</comment>
<dbReference type="GO" id="GO:0005886">
    <property type="term" value="C:plasma membrane"/>
    <property type="evidence" value="ECO:0007669"/>
    <property type="project" value="UniProtKB-SubCell"/>
</dbReference>
<evidence type="ECO:0000256" key="5">
    <source>
        <dbReference type="ARBA" id="ARBA00023136"/>
    </source>
</evidence>
<proteinExistence type="predicted"/>
<keyword evidence="6" id="KW-0812">Transmembrane</keyword>
<accession>A0A1W2DNS7</accession>
<dbReference type="AlphaFoldDB" id="A0A1W2DNS7"/>
<feature type="transmembrane region" description="Helical" evidence="6">
    <location>
        <begin position="296"/>
        <end position="318"/>
    </location>
</feature>
<keyword evidence="9" id="KW-1185">Reference proteome</keyword>
<dbReference type="PANTHER" id="PTHR43646">
    <property type="entry name" value="GLYCOSYLTRANSFERASE"/>
    <property type="match status" value="1"/>
</dbReference>
<evidence type="ECO:0000256" key="2">
    <source>
        <dbReference type="ARBA" id="ARBA00022475"/>
    </source>
</evidence>
<evidence type="ECO:0000256" key="4">
    <source>
        <dbReference type="ARBA" id="ARBA00022679"/>
    </source>
</evidence>
<dbReference type="STRING" id="1121400.SAMN02746065_11921"/>
<dbReference type="RefSeq" id="WP_084070652.1">
    <property type="nucleotide sequence ID" value="NZ_FWXY01000019.1"/>
</dbReference>
<gene>
    <name evidence="8" type="ORF">SAMN02746065_11921</name>
</gene>
<dbReference type="PANTHER" id="PTHR43646:SF2">
    <property type="entry name" value="GLYCOSYLTRANSFERASE 2-LIKE DOMAIN-CONTAINING PROTEIN"/>
    <property type="match status" value="1"/>
</dbReference>
<keyword evidence="3" id="KW-0328">Glycosyltransferase</keyword>
<sequence>MDIDCVIIGINTEKTIEQCIEHLLASHYSRGKIHIYYVDGGSTDNSISSARSFDGVTVIALDPQFPTPGLGRNHGWKAGGSPLVQFLDSDAMVEPQWIDIAVDALLENNSIGAVRGNRYELHPEASVFNWIGNLEWNGKPGPCDAFGGDVMIRRPILEDTGGYDEILVAGEDPELSQRIRQKDWQILQLDVPMCGHDLAMMRLGQYWKRGHRTGYGYAAVTTRWGLSVSGFWIHELFRISARGGGFIGFTLAGLGLSTVHPLFLLLFFPGLVLLFYPFLFRTQWFVEHKKLNRDMAMIYALHCSLVVIPQFFGVKRFVWGKLLNRPLRNKAATLKTGISK</sequence>
<dbReference type="Proteomes" id="UP000192418">
    <property type="component" value="Unassembled WGS sequence"/>
</dbReference>
<dbReference type="InterPro" id="IPR001173">
    <property type="entry name" value="Glyco_trans_2-like"/>
</dbReference>
<feature type="domain" description="Glycosyltransferase 2-like" evidence="7">
    <location>
        <begin position="6"/>
        <end position="116"/>
    </location>
</feature>
<protein>
    <submittedName>
        <fullName evidence="8">Glycosyltransferase, catalytic subunit of cellulose synthase and poly-beta-1,6-N-acetylglucosamine synthase</fullName>
    </submittedName>
</protein>
<dbReference type="InterPro" id="IPR029044">
    <property type="entry name" value="Nucleotide-diphossugar_trans"/>
</dbReference>
<feature type="transmembrane region" description="Helical" evidence="6">
    <location>
        <begin position="246"/>
        <end position="276"/>
    </location>
</feature>
<dbReference type="Pfam" id="PF00535">
    <property type="entry name" value="Glycos_transf_2"/>
    <property type="match status" value="1"/>
</dbReference>
<dbReference type="OrthoDB" id="9811884at2"/>
<dbReference type="EMBL" id="FWXY01000019">
    <property type="protein sequence ID" value="SMC99079.1"/>
    <property type="molecule type" value="Genomic_DNA"/>
</dbReference>
<evidence type="ECO:0000256" key="1">
    <source>
        <dbReference type="ARBA" id="ARBA00004236"/>
    </source>
</evidence>
<dbReference type="GO" id="GO:0016757">
    <property type="term" value="F:glycosyltransferase activity"/>
    <property type="evidence" value="ECO:0007669"/>
    <property type="project" value="UniProtKB-KW"/>
</dbReference>
<keyword evidence="6" id="KW-1133">Transmembrane helix</keyword>
<evidence type="ECO:0000313" key="9">
    <source>
        <dbReference type="Proteomes" id="UP000192418"/>
    </source>
</evidence>
<keyword evidence="4 8" id="KW-0808">Transferase</keyword>